<sequence length="144" mass="15845">MTAFRSVKSAAAALNGREYKQEITDAEKQAAADAGLVIVFGQSDDTTVITGAIEAACETKDGGTLYLDGEDGLFEDCPCDCVHSRRARARAKAVQVCWCKGPYVWSYRTEIPHATFEIRDNQPSSDNLRFCQGLVFRAEDLQSR</sequence>
<evidence type="ECO:0000313" key="1">
    <source>
        <dbReference type="EMBL" id="EFV00444.1"/>
    </source>
</evidence>
<name>E6MKE1_9FIRM</name>
<keyword evidence="2" id="KW-1185">Reference proteome</keyword>
<dbReference type="AlphaFoldDB" id="E6MKE1"/>
<dbReference type="eggNOG" id="ENOG503340W">
    <property type="taxonomic scope" value="Bacteria"/>
</dbReference>
<reference evidence="1 2" key="1">
    <citation type="submission" date="2010-12" db="EMBL/GenBank/DDBJ databases">
        <authorList>
            <person name="Muzny D."/>
            <person name="Qin X."/>
            <person name="Deng J."/>
            <person name="Jiang H."/>
            <person name="Liu Y."/>
            <person name="Qu J."/>
            <person name="Song X.-Z."/>
            <person name="Zhang L."/>
            <person name="Thornton R."/>
            <person name="Coyle M."/>
            <person name="Francisco L."/>
            <person name="Jackson L."/>
            <person name="Javaid M."/>
            <person name="Korchina V."/>
            <person name="Kovar C."/>
            <person name="Mata R."/>
            <person name="Mathew T."/>
            <person name="Ngo R."/>
            <person name="Nguyen L."/>
            <person name="Nguyen N."/>
            <person name="Okwuonu G."/>
            <person name="Ongeri F."/>
            <person name="Pham C."/>
            <person name="Simmons D."/>
            <person name="Wilczek-Boney K."/>
            <person name="Hale W."/>
            <person name="Jakkamsetti A."/>
            <person name="Pham P."/>
            <person name="Ruth R."/>
            <person name="San Lucas F."/>
            <person name="Warren J."/>
            <person name="Zhang J."/>
            <person name="Zhao Z."/>
            <person name="Zhou C."/>
            <person name="Zhu D."/>
            <person name="Lee S."/>
            <person name="Bess C."/>
            <person name="Blankenburg K."/>
            <person name="Forbes L."/>
            <person name="Fu Q."/>
            <person name="Gubbala S."/>
            <person name="Hirani K."/>
            <person name="Jayaseelan J.C."/>
            <person name="Lara F."/>
            <person name="Munidasa M."/>
            <person name="Palculict T."/>
            <person name="Patil S."/>
            <person name="Pu L.-L."/>
            <person name="Saada N."/>
            <person name="Tang L."/>
            <person name="Weissenberger G."/>
            <person name="Zhu Y."/>
            <person name="Hemphill L."/>
            <person name="Shang Y."/>
            <person name="Youmans B."/>
            <person name="Ayvaz T."/>
            <person name="Ross M."/>
            <person name="Santibanez J."/>
            <person name="Aqrawi P."/>
            <person name="Gross S."/>
            <person name="Joshi V."/>
            <person name="Fowler G."/>
            <person name="Nazareth L."/>
            <person name="Reid J."/>
            <person name="Worley K."/>
            <person name="Petrosino J."/>
            <person name="Highlander S."/>
            <person name="Gibbs R."/>
        </authorList>
    </citation>
    <scope>NUCLEOTIDE SEQUENCE [LARGE SCALE GENOMIC DNA]</scope>
    <source>
        <strain evidence="1 2">ATCC 23263</strain>
    </source>
</reference>
<dbReference type="HOGENOM" id="CLU_127572_0_0_9"/>
<gene>
    <name evidence="1" type="ORF">HMP0721_2477</name>
</gene>
<dbReference type="OrthoDB" id="2045521at2"/>
<dbReference type="Proteomes" id="UP000004754">
    <property type="component" value="Unassembled WGS sequence"/>
</dbReference>
<dbReference type="EMBL" id="AEQN01000036">
    <property type="protein sequence ID" value="EFV00444.1"/>
    <property type="molecule type" value="Genomic_DNA"/>
</dbReference>
<protein>
    <submittedName>
        <fullName evidence="1">Uncharacterized protein</fullName>
    </submittedName>
</protein>
<dbReference type="STRING" id="887929.HMP0721_2477"/>
<proteinExistence type="predicted"/>
<dbReference type="RefSeq" id="WP_006599898.1">
    <property type="nucleotide sequence ID" value="NZ_GL622361.1"/>
</dbReference>
<comment type="caution">
    <text evidence="1">The sequence shown here is derived from an EMBL/GenBank/DDBJ whole genome shotgun (WGS) entry which is preliminary data.</text>
</comment>
<organism evidence="1 2">
    <name type="scientific">Pseudoramibacter alactolyticus ATCC 23263</name>
    <dbReference type="NCBI Taxonomy" id="887929"/>
    <lineage>
        <taxon>Bacteria</taxon>
        <taxon>Bacillati</taxon>
        <taxon>Bacillota</taxon>
        <taxon>Clostridia</taxon>
        <taxon>Eubacteriales</taxon>
        <taxon>Eubacteriaceae</taxon>
        <taxon>Pseudoramibacter</taxon>
    </lineage>
</organism>
<evidence type="ECO:0000313" key="2">
    <source>
        <dbReference type="Proteomes" id="UP000004754"/>
    </source>
</evidence>
<accession>E6MKE1</accession>